<feature type="region of interest" description="Disordered" evidence="1">
    <location>
        <begin position="1"/>
        <end position="36"/>
    </location>
</feature>
<organism evidence="3 4">
    <name type="scientific">Kordia antarctica</name>
    <dbReference type="NCBI Taxonomy" id="1218801"/>
    <lineage>
        <taxon>Bacteria</taxon>
        <taxon>Pseudomonadati</taxon>
        <taxon>Bacteroidota</taxon>
        <taxon>Flavobacteriia</taxon>
        <taxon>Flavobacteriales</taxon>
        <taxon>Flavobacteriaceae</taxon>
        <taxon>Kordia</taxon>
    </lineage>
</organism>
<protein>
    <submittedName>
        <fullName evidence="3">Cold shock-like protein CspC</fullName>
    </submittedName>
</protein>
<dbReference type="Gene3D" id="2.40.50.140">
    <property type="entry name" value="Nucleic acid-binding proteins"/>
    <property type="match status" value="1"/>
</dbReference>
<dbReference type="OrthoDB" id="1493235at2"/>
<evidence type="ECO:0000313" key="3">
    <source>
        <dbReference type="EMBL" id="QHI35101.1"/>
    </source>
</evidence>
<dbReference type="Pfam" id="PF00313">
    <property type="entry name" value="CSD"/>
    <property type="match status" value="1"/>
</dbReference>
<dbReference type="RefSeq" id="WP_160127871.1">
    <property type="nucleotide sequence ID" value="NZ_CP019288.1"/>
</dbReference>
<dbReference type="InterPro" id="IPR002059">
    <property type="entry name" value="CSP_DNA-bd"/>
</dbReference>
<proteinExistence type="predicted"/>
<dbReference type="SUPFAM" id="SSF50249">
    <property type="entry name" value="Nucleic acid-binding proteins"/>
    <property type="match status" value="1"/>
</dbReference>
<accession>A0A7L4ZF77</accession>
<reference evidence="3 4" key="1">
    <citation type="journal article" date="2013" name="Int. J. Syst. Evol. Microbiol.">
        <title>Kordia antarctica sp. nov., isolated from Antarctic seawater.</title>
        <authorList>
            <person name="Baek K."/>
            <person name="Choi A."/>
            <person name="Kang I."/>
            <person name="Lee K."/>
            <person name="Cho J.C."/>
        </authorList>
    </citation>
    <scope>NUCLEOTIDE SEQUENCE [LARGE SCALE GENOMIC DNA]</scope>
    <source>
        <strain evidence="3 4">IMCC3317</strain>
    </source>
</reference>
<gene>
    <name evidence="3" type="primary">cspC_2</name>
    <name evidence="3" type="ORF">IMCC3317_04470</name>
</gene>
<evidence type="ECO:0000256" key="1">
    <source>
        <dbReference type="SAM" id="MobiDB-lite"/>
    </source>
</evidence>
<dbReference type="EMBL" id="CP019288">
    <property type="protein sequence ID" value="QHI35101.1"/>
    <property type="molecule type" value="Genomic_DNA"/>
</dbReference>
<feature type="domain" description="CSD" evidence="2">
    <location>
        <begin position="90"/>
        <end position="151"/>
    </location>
</feature>
<evidence type="ECO:0000259" key="2">
    <source>
        <dbReference type="PROSITE" id="PS51857"/>
    </source>
</evidence>
<name>A0A7L4ZF77_9FLAO</name>
<feature type="compositionally biased region" description="Basic residues" evidence="1">
    <location>
        <begin position="16"/>
        <end position="29"/>
    </location>
</feature>
<dbReference type="InterPro" id="IPR011129">
    <property type="entry name" value="CSD"/>
</dbReference>
<dbReference type="SMART" id="SM00357">
    <property type="entry name" value="CSP"/>
    <property type="match status" value="1"/>
</dbReference>
<dbReference type="PROSITE" id="PS51857">
    <property type="entry name" value="CSD_2"/>
    <property type="match status" value="1"/>
</dbReference>
<sequence>MAKSQQTFNKIEKEKKRLKKREEKRKKMEARKANAKENGTNGIEFAYVDYNGNLTDTPPDPSQKVEIEIESIEVSIPKTLESDKEKVDPVRKGKVSFFDSSKGFGFIIDAENNEKYFTHVSGTIDEIVENDKVSFELEKGQRGMNAVKVTIIKE</sequence>
<dbReference type="KEGG" id="kan:IMCC3317_04470"/>
<dbReference type="AlphaFoldDB" id="A0A7L4ZF77"/>
<keyword evidence="4" id="KW-1185">Reference proteome</keyword>
<dbReference type="GO" id="GO:0005829">
    <property type="term" value="C:cytosol"/>
    <property type="evidence" value="ECO:0007669"/>
    <property type="project" value="UniProtKB-ARBA"/>
</dbReference>
<dbReference type="GO" id="GO:0003676">
    <property type="term" value="F:nucleic acid binding"/>
    <property type="evidence" value="ECO:0007669"/>
    <property type="project" value="InterPro"/>
</dbReference>
<dbReference type="PRINTS" id="PR00050">
    <property type="entry name" value="COLDSHOCK"/>
</dbReference>
<dbReference type="InterPro" id="IPR012340">
    <property type="entry name" value="NA-bd_OB-fold"/>
</dbReference>
<dbReference type="Proteomes" id="UP000464657">
    <property type="component" value="Chromosome"/>
</dbReference>
<dbReference type="CDD" id="cd04458">
    <property type="entry name" value="CSP_CDS"/>
    <property type="match status" value="1"/>
</dbReference>
<evidence type="ECO:0000313" key="4">
    <source>
        <dbReference type="Proteomes" id="UP000464657"/>
    </source>
</evidence>